<dbReference type="Gene3D" id="3.30.300.30">
    <property type="match status" value="1"/>
</dbReference>
<reference evidence="3 4" key="1">
    <citation type="submission" date="2021-01" db="EMBL/GenBank/DDBJ databases">
        <title>Genomic Encyclopedia of Type Strains, Phase IV (KMG-IV): sequencing the most valuable type-strain genomes for metagenomic binning, comparative biology and taxonomic classification.</title>
        <authorList>
            <person name="Goeker M."/>
        </authorList>
    </citation>
    <scope>NUCLEOTIDE SEQUENCE [LARGE SCALE GENOMIC DNA]</scope>
    <source>
        <strain evidence="3 4">DSM 105453</strain>
    </source>
</reference>
<accession>A0ABS2R2X3</accession>
<dbReference type="PANTHER" id="PTHR43767">
    <property type="entry name" value="LONG-CHAIN-FATTY-ACID--COA LIGASE"/>
    <property type="match status" value="1"/>
</dbReference>
<evidence type="ECO:0000313" key="3">
    <source>
        <dbReference type="EMBL" id="MBM7713484.1"/>
    </source>
</evidence>
<name>A0ABS2R2X3_9BACI</name>
<dbReference type="InterPro" id="IPR025110">
    <property type="entry name" value="AMP-bd_C"/>
</dbReference>
<evidence type="ECO:0000259" key="1">
    <source>
        <dbReference type="Pfam" id="PF00501"/>
    </source>
</evidence>
<keyword evidence="4" id="KW-1185">Reference proteome</keyword>
<dbReference type="InterPro" id="IPR045851">
    <property type="entry name" value="AMP-bd_C_sf"/>
</dbReference>
<dbReference type="RefSeq" id="WP_205178285.1">
    <property type="nucleotide sequence ID" value="NZ_JAFBFH010000002.1"/>
</dbReference>
<dbReference type="Pfam" id="PF13193">
    <property type="entry name" value="AMP-binding_C"/>
    <property type="match status" value="1"/>
</dbReference>
<dbReference type="SUPFAM" id="SSF56801">
    <property type="entry name" value="Acetyl-CoA synthetase-like"/>
    <property type="match status" value="1"/>
</dbReference>
<dbReference type="PANTHER" id="PTHR43767:SF1">
    <property type="entry name" value="NONRIBOSOMAL PEPTIDE SYNTHASE PES1 (EUROFUNG)-RELATED"/>
    <property type="match status" value="1"/>
</dbReference>
<dbReference type="InterPro" id="IPR050237">
    <property type="entry name" value="ATP-dep_AMP-bd_enzyme"/>
</dbReference>
<evidence type="ECO:0000313" key="4">
    <source>
        <dbReference type="Proteomes" id="UP000823485"/>
    </source>
</evidence>
<sequence>MKQMLVGDPIKLNSIRYPEKVALSFKGKRFTYRQFNNRVNQLGNALLDRGIQKGDKVAFMLFNGNELFEIIVACSKIGAMYVPINSRFTAREIKHVLDDSGAILFMYDYRFGDEVSKIHQELLTTKYFVTVGNQDRLSFTIYDEWIERFPASEPEIAEPLSELDELCLMYTGGTTGLPKGAIHTHRSLYLVLTHFSIEFSISRNGKGLAAGPLFGAAAISIAMPNLFVGNPIHIVEQFHPLEVLKAIDQEKTTTAFLAPPMLDAIFALPDEIKNSFDVSSMKSVISVGAPLLTRTKTKALEFFPNAELNEFYGASELGGAANLHHEYMRKKDRCVGLPMLGMELKIVDQDGNEVKQGEVGEILVRGLTLCKGYYHNAQATNEAFRGEWLGLGDMARQDDEGFYYLVERKQDMIISGAFNVYPAEIEAVLHEHPSVREAAVIGVPHDQWGEVPMAVIALHDDQDVSEREIIEYCTGKMAKYKIPHKVEFVKMLPRNLQGKVLTYTLKEKYGKVNQSNIN</sequence>
<proteinExistence type="predicted"/>
<dbReference type="InterPro" id="IPR020845">
    <property type="entry name" value="AMP-binding_CS"/>
</dbReference>
<dbReference type="Pfam" id="PF00501">
    <property type="entry name" value="AMP-binding"/>
    <property type="match status" value="1"/>
</dbReference>
<keyword evidence="3" id="KW-0436">Ligase</keyword>
<dbReference type="InterPro" id="IPR000873">
    <property type="entry name" value="AMP-dep_synth/lig_dom"/>
</dbReference>
<feature type="domain" description="AMP-binding enzyme C-terminal" evidence="2">
    <location>
        <begin position="424"/>
        <end position="499"/>
    </location>
</feature>
<dbReference type="EMBL" id="JAFBFH010000002">
    <property type="protein sequence ID" value="MBM7713484.1"/>
    <property type="molecule type" value="Genomic_DNA"/>
</dbReference>
<protein>
    <submittedName>
        <fullName evidence="3">Acyl-CoA synthetase (AMP-forming)/AMP-acid ligase II</fullName>
    </submittedName>
</protein>
<evidence type="ECO:0000259" key="2">
    <source>
        <dbReference type="Pfam" id="PF13193"/>
    </source>
</evidence>
<comment type="caution">
    <text evidence="3">The sequence shown here is derived from an EMBL/GenBank/DDBJ whole genome shotgun (WGS) entry which is preliminary data.</text>
</comment>
<organism evidence="3 4">
    <name type="scientific">Siminovitchia thermophila</name>
    <dbReference type="NCBI Taxonomy" id="1245522"/>
    <lineage>
        <taxon>Bacteria</taxon>
        <taxon>Bacillati</taxon>
        <taxon>Bacillota</taxon>
        <taxon>Bacilli</taxon>
        <taxon>Bacillales</taxon>
        <taxon>Bacillaceae</taxon>
        <taxon>Siminovitchia</taxon>
    </lineage>
</organism>
<dbReference type="Gene3D" id="2.30.38.10">
    <property type="entry name" value="Luciferase, Domain 3"/>
    <property type="match status" value="1"/>
</dbReference>
<gene>
    <name evidence="3" type="ORF">JOC94_000452</name>
</gene>
<dbReference type="Proteomes" id="UP000823485">
    <property type="component" value="Unassembled WGS sequence"/>
</dbReference>
<dbReference type="Gene3D" id="3.40.50.980">
    <property type="match status" value="2"/>
</dbReference>
<dbReference type="GO" id="GO:0016874">
    <property type="term" value="F:ligase activity"/>
    <property type="evidence" value="ECO:0007669"/>
    <property type="project" value="UniProtKB-KW"/>
</dbReference>
<feature type="domain" description="AMP-dependent synthetase/ligase" evidence="1">
    <location>
        <begin position="16"/>
        <end position="374"/>
    </location>
</feature>
<dbReference type="PROSITE" id="PS00455">
    <property type="entry name" value="AMP_BINDING"/>
    <property type="match status" value="1"/>
</dbReference>